<sequence length="2111" mass="241693">MPQEFRISFKPKKSEMPKKSRIPQTASRRTIGRNYNQMNDKNKSGDDQRVLNNVSNTSGHTLTPEGIKRPVGWVHTWGTMLAMVPPLDLPNQQMVLKRTPPAFEVNTRIDVRRDGNQTRIHSFVSTSTINREGIQSPLSLNRTHTKTRPSSSIALPFASARSLFDNQTFYHQTSTSVPQDIDVAKRAHKLSVFFHQKVHDLYQLVNCTTMRRTDQVKTWIVTGESVEQTSFTTVCQGAIGRAEAQNNQGMKQESELSPLPNMTTMTDQGTYLFSAEEVAQKLSKSFQAVFENKQNATEDNPTNVHNQVTETFWKGLTDLFYQFFSQHEYTASTQELNEARGSLISYFTDWLLSTFSVNYGQQVPNHHQAAKNRQIPMTIHPIDNSISAKTSQKKTSHEKQENSDRELPFKKGRGSALEAKPTLSLEEESFLSSFWHLAEDFFGKVDGFIEHFKFNVFPKLGAEARPIPIPVEEVKEVLMGWKKLSVGTTIKINQIMSDYLNNLPLTVPNKEALPDFWYDYETFQLRHKIQEVNQKVKDYLSGQGVSCAELSGVELLNAIENWEEKEGQETKINRRKHLASVIREASGLQKIDLTYQEATNILLQWRNNNIFQRYKFEDRKQPAPKESQPTTLEEPVTMEVTTVNTQTNVTTSTTQLPPEMDAPKLKYSEGIPKETRVAIEEVIQTYIHGFSIAKLFSETIPPDLPPFWYDLEVFKKRDHVEKVNKKVERIICKKGKRCRNIPAQTLFLEIRYLERIKDVKTVRDKRKKIAEGILKASELPYENLSDQDVPAIILQWQSNNIFKSYQFKEIHQIHTETTDSLNENQSNKTTELIIETSSVKEQAEKASFSIPQSSSASVKLSADALKINSIITAFFAGKPSPVPLSEELSLLLNDAEVYKKRNETDHVNNKVREFLCNQKEPCDGTSSLQLINALYWWIWKEGEEKKKTRSKEVAEVILTSSGLTGQEVSDDRASAIILQWRNNNIFKGYQFKEPKQILMETKASLKKNPSNLTTELPIETSSVAYQVEEILPPTAQPSTLYENILDDMKKINCIISAYFEGETSPAPTSEKLPLILYDAEVYKKRNVTDHVNDKVKEFLCEQKVPCEKLAPPQLITATDEWISKGKNKEKVVRSKQVADTILSASGLVGQEISDDRASTILLQWRGNNIFKGYQFKYILKTYHEPPTEVYDTIIVLNENQFNTTTHASRYKKGSGLDLTTSSNTTTEMSIDTSFDKTSTSKVQSPNTSDKLYLDFTGKVSSIITTFLEGKPSPVPTTEVLPTYYYYGAYAVYQQRHETSKVNEAIKKLLCDQKIPCEDLSLLQLITATQGWIRKEGRETRETRTRQVAGVILTSSGIASHAFSNHQANAIFMQWRNNNIFKDYEFHEPSADAQIFKNSEPAGMITYTNLYTYGILSLAGAAMVNKLHVTYLSKHSMTLPTYEPLIPFWYDFVLYQKRNETAKANEAVSQFLAKQQEFSEGLPSQPTAIVAREWVCDKQTDAEILARQKQLASIILEGYDVSRNLTATEAVKTVLQWENNNVFKDYTFIELKQSSLSEKQFRNEPLTENSKMGGVPDTIKAPELEFVHEIVEDIVNNVTPATRYSEPLPIFYYHFLLFQKRNETSAVNKKMQEFFTKEGIAIKESSSNELEKAMRQWLEKRSTTSGSDKSERKQFLVYFLLKAYGVEDLRLGEFLSSIKVQAILNQWKANTLLEGYAYQEINYTTIHHQLSKAEDPSVSRLKEQKKESHQIYADFIHDRTPTISKDQPIQMTYYHRALFEKREQTPTVNEAVRKLLIKQDVTFRNLSASELVRGMQSWILEGTTYETILEREKQVTQLLQKAYGLVVKEGTVKETRYLLLQWENNNAQVGYTYKDPNTFEAIEINAIEANEEEKERIETFTRENKALSPTGATSLVMEEKLPDWTVEQQVNIRKKIVAFLEAKNLKVDADKSNELMTKTAQWVTKEVEGKETTDFTKVKMLVNIILEKKEDAVISKEKAQAIFLKWLLDNMKEEAPILTSTEPPKEEMTQTTEIIETTSVQPSISGEQTSRYEAPNWRDKNMMVQVAQFFRQEGVLTGESTTENILFAMGKWFTEERGKWFSAIANFKRYLK</sequence>
<evidence type="ECO:0000313" key="3">
    <source>
        <dbReference type="Proteomes" id="UP000194933"/>
    </source>
</evidence>
<name>A0A2C9XSD5_9ENTE</name>
<evidence type="ECO:0000256" key="1">
    <source>
        <dbReference type="SAM" id="MobiDB-lite"/>
    </source>
</evidence>
<reference evidence="2 3" key="1">
    <citation type="submission" date="2017-05" db="EMBL/GenBank/DDBJ databases">
        <title>The Genome Sequence of Enterococcus sp. 10A9_DIV0425.</title>
        <authorList>
            <consortium name="The Broad Institute Genomics Platform"/>
            <consortium name="The Broad Institute Genomic Center for Infectious Diseases"/>
            <person name="Earl A."/>
            <person name="Manson A."/>
            <person name="Schwartman J."/>
            <person name="Gilmore M."/>
            <person name="Abouelleil A."/>
            <person name="Cao P."/>
            <person name="Chapman S."/>
            <person name="Cusick C."/>
            <person name="Shea T."/>
            <person name="Young S."/>
            <person name="Neafsey D."/>
            <person name="Nusbaum C."/>
            <person name="Birren B."/>
        </authorList>
    </citation>
    <scope>NUCLEOTIDE SEQUENCE [LARGE SCALE GENOMIC DNA]</scope>
    <source>
        <strain evidence="2 3">10A9_DIV0425</strain>
    </source>
</reference>
<proteinExistence type="predicted"/>
<dbReference type="RefSeq" id="WP_086284039.1">
    <property type="nucleotide sequence ID" value="NZ_NGMO01000001.1"/>
</dbReference>
<dbReference type="NCBIfam" id="NF033898">
    <property type="entry name" value="QWxxN_dom"/>
    <property type="match status" value="8"/>
</dbReference>
<feature type="region of interest" description="Disordered" evidence="1">
    <location>
        <begin position="1"/>
        <end position="27"/>
    </location>
</feature>
<feature type="compositionally biased region" description="Basic and acidic residues" evidence="1">
    <location>
        <begin position="395"/>
        <end position="409"/>
    </location>
</feature>
<comment type="caution">
    <text evidence="2">The sequence shown here is derived from an EMBL/GenBank/DDBJ whole genome shotgun (WGS) entry which is preliminary data.</text>
</comment>
<gene>
    <name evidence="2" type="ORF">A5844_000860</name>
</gene>
<keyword evidence="3" id="KW-1185">Reference proteome</keyword>
<dbReference type="EMBL" id="NGMO01000001">
    <property type="protein sequence ID" value="OTP12627.1"/>
    <property type="molecule type" value="Genomic_DNA"/>
</dbReference>
<dbReference type="Proteomes" id="UP000194933">
    <property type="component" value="Unassembled WGS sequence"/>
</dbReference>
<protein>
    <submittedName>
        <fullName evidence="2">Uncharacterized protein</fullName>
    </submittedName>
</protein>
<accession>A0A2C9XSD5</accession>
<feature type="region of interest" description="Disordered" evidence="1">
    <location>
        <begin position="383"/>
        <end position="415"/>
    </location>
</feature>
<organism evidence="2 3">
    <name type="scientific">Candidatus Enterococcus wittei</name>
    <dbReference type="NCBI Taxonomy" id="1987383"/>
    <lineage>
        <taxon>Bacteria</taxon>
        <taxon>Bacillati</taxon>
        <taxon>Bacillota</taxon>
        <taxon>Bacilli</taxon>
        <taxon>Lactobacillales</taxon>
        <taxon>Enterococcaceae</taxon>
        <taxon>Enterococcus</taxon>
    </lineage>
</organism>
<evidence type="ECO:0000313" key="2">
    <source>
        <dbReference type="EMBL" id="OTP12627.1"/>
    </source>
</evidence>